<dbReference type="OrthoDB" id="9014at2157"/>
<dbReference type="PANTHER" id="PTHR31118">
    <property type="entry name" value="CYCLASE-LIKE PROTEIN 2"/>
    <property type="match status" value="1"/>
</dbReference>
<reference evidence="3 4" key="1">
    <citation type="submission" date="2016-10" db="EMBL/GenBank/DDBJ databases">
        <authorList>
            <person name="de Groot N.N."/>
        </authorList>
    </citation>
    <scope>NUCLEOTIDE SEQUENCE [LARGE SCALE GENOMIC DNA]</scope>
    <source>
        <strain evidence="3 4">CGMCC 1.10331</strain>
    </source>
</reference>
<evidence type="ECO:0000313" key="2">
    <source>
        <dbReference type="EMBL" id="QCC47730.1"/>
    </source>
</evidence>
<name>A0A1H6ASM9_9EURY</name>
<feature type="region of interest" description="Disordered" evidence="1">
    <location>
        <begin position="139"/>
        <end position="159"/>
    </location>
</feature>
<dbReference type="InterPro" id="IPR007325">
    <property type="entry name" value="KFase/CYL"/>
</dbReference>
<evidence type="ECO:0000313" key="5">
    <source>
        <dbReference type="Proteomes" id="UP000296733"/>
    </source>
</evidence>
<dbReference type="Proteomes" id="UP000236740">
    <property type="component" value="Unassembled WGS sequence"/>
</dbReference>
<evidence type="ECO:0000256" key="1">
    <source>
        <dbReference type="SAM" id="MobiDB-lite"/>
    </source>
</evidence>
<dbReference type="PANTHER" id="PTHR31118:SF32">
    <property type="entry name" value="KYNURENINE FORMAMIDASE"/>
    <property type="match status" value="1"/>
</dbReference>
<dbReference type="EMBL" id="FNVN01000003">
    <property type="protein sequence ID" value="SEG51531.1"/>
    <property type="molecule type" value="Genomic_DNA"/>
</dbReference>
<accession>A0A1H6ASM9</accession>
<evidence type="ECO:0000313" key="4">
    <source>
        <dbReference type="Proteomes" id="UP000236740"/>
    </source>
</evidence>
<dbReference type="AlphaFoldDB" id="A0A1H6ASM9"/>
<sequence>MHVDLTHPIETGMQTYPGDPDVAVHDHASHDADGYRVSSVDLGSHTGTHVDAPSHVVPDGKTLDDYPLDRFVFDAVRVDCRDLGAREPIPAARVPATEAECLVLWTGWDDHWGSDRYADHPYLSPAAARRCADRGLAVASDTLNPDPTPTPAADDGEPEGFAAHHALLEADCLVLENLTGLDAVEDRFELRAYPLALGGDGAPVRAVGVV</sequence>
<dbReference type="InterPro" id="IPR037175">
    <property type="entry name" value="KFase_sf"/>
</dbReference>
<dbReference type="GO" id="GO:0004061">
    <property type="term" value="F:arylformamidase activity"/>
    <property type="evidence" value="ECO:0007669"/>
    <property type="project" value="InterPro"/>
</dbReference>
<reference evidence="2 5" key="2">
    <citation type="journal article" date="2019" name="Nat. Commun.">
        <title>A new type of DNA phosphorothioation-based antiviral system in archaea.</title>
        <authorList>
            <person name="Xiong L."/>
            <person name="Liu S."/>
            <person name="Chen S."/>
            <person name="Xiao Y."/>
            <person name="Zhu B."/>
            <person name="Gao Y."/>
            <person name="Zhang Y."/>
            <person name="Chen B."/>
            <person name="Luo J."/>
            <person name="Deng Z."/>
            <person name="Chen X."/>
            <person name="Wang L."/>
            <person name="Chen S."/>
        </authorList>
    </citation>
    <scope>NUCLEOTIDE SEQUENCE [LARGE SCALE GENOMIC DNA]</scope>
    <source>
        <strain evidence="2 5">CGMCC 1.10331</strain>
    </source>
</reference>
<feature type="region of interest" description="Disordered" evidence="1">
    <location>
        <begin position="1"/>
        <end position="27"/>
    </location>
</feature>
<organism evidence="3 4">
    <name type="scientific">Halobellus limi</name>
    <dbReference type="NCBI Taxonomy" id="699433"/>
    <lineage>
        <taxon>Archaea</taxon>
        <taxon>Methanobacteriati</taxon>
        <taxon>Methanobacteriota</taxon>
        <taxon>Stenosarchaea group</taxon>
        <taxon>Halobacteria</taxon>
        <taxon>Halobacteriales</taxon>
        <taxon>Haloferacaceae</taxon>
        <taxon>Halobellus</taxon>
    </lineage>
</organism>
<dbReference type="GO" id="GO:0019441">
    <property type="term" value="P:L-tryptophan catabolic process to kynurenine"/>
    <property type="evidence" value="ECO:0007669"/>
    <property type="project" value="InterPro"/>
</dbReference>
<dbReference type="Gene3D" id="3.50.30.50">
    <property type="entry name" value="Putative cyclase"/>
    <property type="match status" value="1"/>
</dbReference>
<gene>
    <name evidence="2" type="ORF">DV707_08700</name>
    <name evidence="3" type="ORF">SAMN04488133_2485</name>
</gene>
<dbReference type="SUPFAM" id="SSF102198">
    <property type="entry name" value="Putative cyclase"/>
    <property type="match status" value="1"/>
</dbReference>
<dbReference type="KEGG" id="hlm:DV707_08700"/>
<dbReference type="RefSeq" id="WP_103992173.1">
    <property type="nucleotide sequence ID" value="NZ_CP031311.1"/>
</dbReference>
<dbReference type="Proteomes" id="UP000296733">
    <property type="component" value="Chromosome"/>
</dbReference>
<evidence type="ECO:0000313" key="3">
    <source>
        <dbReference type="EMBL" id="SEG51531.1"/>
    </source>
</evidence>
<keyword evidence="4" id="KW-1185">Reference proteome</keyword>
<proteinExistence type="predicted"/>
<protein>
    <submittedName>
        <fullName evidence="2">Cyclase family protein</fullName>
    </submittedName>
    <submittedName>
        <fullName evidence="3">Kynurenine formamidase</fullName>
    </submittedName>
</protein>
<dbReference type="EMBL" id="CP031311">
    <property type="protein sequence ID" value="QCC47730.1"/>
    <property type="molecule type" value="Genomic_DNA"/>
</dbReference>
<dbReference type="Pfam" id="PF04199">
    <property type="entry name" value="Cyclase"/>
    <property type="match status" value="1"/>
</dbReference>
<dbReference type="GeneID" id="39858164"/>